<dbReference type="Proteomes" id="UP001152795">
    <property type="component" value="Unassembled WGS sequence"/>
</dbReference>
<dbReference type="EMBL" id="CACRXK020011605">
    <property type="protein sequence ID" value="CAB4021761.1"/>
    <property type="molecule type" value="Genomic_DNA"/>
</dbReference>
<accession>A0A6S7K1A5</accession>
<organism evidence="1 2">
    <name type="scientific">Paramuricea clavata</name>
    <name type="common">Red gorgonian</name>
    <name type="synonym">Violescent sea-whip</name>
    <dbReference type="NCBI Taxonomy" id="317549"/>
    <lineage>
        <taxon>Eukaryota</taxon>
        <taxon>Metazoa</taxon>
        <taxon>Cnidaria</taxon>
        <taxon>Anthozoa</taxon>
        <taxon>Octocorallia</taxon>
        <taxon>Malacalcyonacea</taxon>
        <taxon>Plexauridae</taxon>
        <taxon>Paramuricea</taxon>
    </lineage>
</organism>
<keyword evidence="2" id="KW-1185">Reference proteome</keyword>
<evidence type="ECO:0000313" key="2">
    <source>
        <dbReference type="Proteomes" id="UP001152795"/>
    </source>
</evidence>
<protein>
    <submittedName>
        <fullName evidence="1">Uncharacterized protein</fullName>
    </submittedName>
</protein>
<proteinExistence type="predicted"/>
<feature type="non-terminal residue" evidence="1">
    <location>
        <position position="1"/>
    </location>
</feature>
<gene>
    <name evidence="1" type="ORF">PACLA_8A014069</name>
</gene>
<dbReference type="AlphaFoldDB" id="A0A6S7K1A5"/>
<comment type="caution">
    <text evidence="1">The sequence shown here is derived from an EMBL/GenBank/DDBJ whole genome shotgun (WGS) entry which is preliminary data.</text>
</comment>
<evidence type="ECO:0000313" key="1">
    <source>
        <dbReference type="EMBL" id="CAB4021761.1"/>
    </source>
</evidence>
<sequence length="58" mass="6575">IDPDKMSFHRGHHTITIFPKGEPGRKFVVSTGVEDNKIVKLYDYLCSIKIGEGVSFEH</sequence>
<name>A0A6S7K1A5_PARCT</name>
<reference evidence="1" key="1">
    <citation type="submission" date="2020-04" db="EMBL/GenBank/DDBJ databases">
        <authorList>
            <person name="Alioto T."/>
            <person name="Alioto T."/>
            <person name="Gomez Garrido J."/>
        </authorList>
    </citation>
    <scope>NUCLEOTIDE SEQUENCE</scope>
    <source>
        <strain evidence="1">A484AB</strain>
    </source>
</reference>